<evidence type="ECO:0000313" key="4">
    <source>
        <dbReference type="Proteomes" id="UP000306236"/>
    </source>
</evidence>
<evidence type="ECO:0000256" key="1">
    <source>
        <dbReference type="ARBA" id="ARBA00006845"/>
    </source>
</evidence>
<dbReference type="InterPro" id="IPR035905">
    <property type="entry name" value="Barstar-like_sf"/>
</dbReference>
<feature type="domain" description="Barstar (barnase inhibitor)" evidence="2">
    <location>
        <begin position="59"/>
        <end position="155"/>
    </location>
</feature>
<dbReference type="Proteomes" id="UP000306236">
    <property type="component" value="Unassembled WGS sequence"/>
</dbReference>
<name>A0A4S5BR67_9BURK</name>
<reference evidence="3 4" key="1">
    <citation type="submission" date="2019-04" db="EMBL/GenBank/DDBJ databases">
        <title>Lampropedia sp YIM MLB12 draf genome.</title>
        <authorList>
            <person name="Wang Y.-X."/>
        </authorList>
    </citation>
    <scope>NUCLEOTIDE SEQUENCE [LARGE SCALE GENOMIC DNA]</scope>
    <source>
        <strain evidence="3 4">YIM MLB12</strain>
    </source>
</reference>
<protein>
    <submittedName>
        <fullName evidence="3">Barnase inhibitor</fullName>
    </submittedName>
</protein>
<dbReference type="EMBL" id="SSWX01000004">
    <property type="protein sequence ID" value="THJ35264.1"/>
    <property type="molecule type" value="Genomic_DNA"/>
</dbReference>
<dbReference type="InterPro" id="IPR000468">
    <property type="entry name" value="Barstar"/>
</dbReference>
<dbReference type="Pfam" id="PF01337">
    <property type="entry name" value="Barstar"/>
    <property type="match status" value="1"/>
</dbReference>
<keyword evidence="4" id="KW-1185">Reference proteome</keyword>
<comment type="caution">
    <text evidence="3">The sequence shown here is derived from an EMBL/GenBank/DDBJ whole genome shotgun (WGS) entry which is preliminary data.</text>
</comment>
<organism evidence="3 4">
    <name type="scientific">Lampropedia aestuarii</name>
    <dbReference type="NCBI Taxonomy" id="2562762"/>
    <lineage>
        <taxon>Bacteria</taxon>
        <taxon>Pseudomonadati</taxon>
        <taxon>Pseudomonadota</taxon>
        <taxon>Betaproteobacteria</taxon>
        <taxon>Burkholderiales</taxon>
        <taxon>Comamonadaceae</taxon>
        <taxon>Lampropedia</taxon>
    </lineage>
</organism>
<evidence type="ECO:0000313" key="3">
    <source>
        <dbReference type="EMBL" id="THJ35264.1"/>
    </source>
</evidence>
<dbReference type="SUPFAM" id="SSF52038">
    <property type="entry name" value="Barstar-related"/>
    <property type="match status" value="1"/>
</dbReference>
<gene>
    <name evidence="3" type="ORF">E8K88_04540</name>
</gene>
<accession>A0A4S5BR67</accession>
<dbReference type="OrthoDB" id="5295683at2"/>
<dbReference type="AlphaFoldDB" id="A0A4S5BR67"/>
<proteinExistence type="inferred from homology"/>
<dbReference type="Gene3D" id="3.30.370.10">
    <property type="entry name" value="Barstar-like"/>
    <property type="match status" value="1"/>
</dbReference>
<evidence type="ECO:0000259" key="2">
    <source>
        <dbReference type="Pfam" id="PF01337"/>
    </source>
</evidence>
<sequence length="158" mass="18249">MRDPDDTLLPSLPPTFELGETVPELAARIEQTVRPNMVQSIRAFSPADLQAVAQLWGQHFLYAELEEATTKQRILEEISNQFLLSTYFGRNLDALYDCLTSTILKAGQQPGFLLVLEHIPISVKFDKEMREQLLDIFRDAADFWAERKVPFRCFYSFF</sequence>
<comment type="similarity">
    <text evidence="1">Belongs to the barstar family.</text>
</comment>